<sequence>MDNFYVITGGPGVGKTTLLTELEKVGFRIVHEDARRIIQNEVKKGGDGLPWKNKAYYTKLMIEESIKTYKLLSESGSSDIHFFDRGIFDAFCYADMIGIDIEDHLKKAVSDIRYNRKVFLLPPWKRIYENDNERKQEWNEAISTYNAMKLTYRKYGYELMEVPIGTIANRADFVISQIG</sequence>
<organism evidence="2 3">
    <name type="scientific">Sphingobacterium corticis</name>
    <dbReference type="NCBI Taxonomy" id="1812823"/>
    <lineage>
        <taxon>Bacteria</taxon>
        <taxon>Pseudomonadati</taxon>
        <taxon>Bacteroidota</taxon>
        <taxon>Sphingobacteriia</taxon>
        <taxon>Sphingobacteriales</taxon>
        <taxon>Sphingobacteriaceae</taxon>
        <taxon>Sphingobacterium</taxon>
    </lineage>
</organism>
<evidence type="ECO:0000259" key="1">
    <source>
        <dbReference type="Pfam" id="PF13521"/>
    </source>
</evidence>
<dbReference type="InterPro" id="IPR027417">
    <property type="entry name" value="P-loop_NTPase"/>
</dbReference>
<name>A0ABW5NM02_9SPHI</name>
<dbReference type="Proteomes" id="UP001597393">
    <property type="component" value="Unassembled WGS sequence"/>
</dbReference>
<evidence type="ECO:0000313" key="2">
    <source>
        <dbReference type="EMBL" id="MFD2599069.1"/>
    </source>
</evidence>
<evidence type="ECO:0000313" key="3">
    <source>
        <dbReference type="Proteomes" id="UP001597393"/>
    </source>
</evidence>
<comment type="caution">
    <text evidence="2">The sequence shown here is derived from an EMBL/GenBank/DDBJ whole genome shotgun (WGS) entry which is preliminary data.</text>
</comment>
<proteinExistence type="predicted"/>
<feature type="domain" description="NadR/Ttd14 AAA" evidence="1">
    <location>
        <begin position="5"/>
        <end position="170"/>
    </location>
</feature>
<dbReference type="SUPFAM" id="SSF52540">
    <property type="entry name" value="P-loop containing nucleoside triphosphate hydrolases"/>
    <property type="match status" value="1"/>
</dbReference>
<reference evidence="3" key="1">
    <citation type="journal article" date="2019" name="Int. J. Syst. Evol. Microbiol.">
        <title>The Global Catalogue of Microorganisms (GCM) 10K type strain sequencing project: providing services to taxonomists for standard genome sequencing and annotation.</title>
        <authorList>
            <consortium name="The Broad Institute Genomics Platform"/>
            <consortium name="The Broad Institute Genome Sequencing Center for Infectious Disease"/>
            <person name="Wu L."/>
            <person name="Ma J."/>
        </authorList>
    </citation>
    <scope>NUCLEOTIDE SEQUENCE [LARGE SCALE GENOMIC DNA]</scope>
    <source>
        <strain evidence="3">KCTC 42248</strain>
    </source>
</reference>
<gene>
    <name evidence="2" type="ORF">ACFSQ3_08895</name>
</gene>
<dbReference type="Pfam" id="PF13521">
    <property type="entry name" value="AAA_28"/>
    <property type="match status" value="1"/>
</dbReference>
<dbReference type="RefSeq" id="WP_380869198.1">
    <property type="nucleotide sequence ID" value="NZ_JBHUMA010000006.1"/>
</dbReference>
<protein>
    <submittedName>
        <fullName evidence="2">AAA family ATPase</fullName>
    </submittedName>
</protein>
<dbReference type="Gene3D" id="3.40.50.300">
    <property type="entry name" value="P-loop containing nucleotide triphosphate hydrolases"/>
    <property type="match status" value="1"/>
</dbReference>
<dbReference type="InterPro" id="IPR038727">
    <property type="entry name" value="NadR/Ttd14_AAA_dom"/>
</dbReference>
<keyword evidence="3" id="KW-1185">Reference proteome</keyword>
<dbReference type="EMBL" id="JBHUMA010000006">
    <property type="protein sequence ID" value="MFD2599069.1"/>
    <property type="molecule type" value="Genomic_DNA"/>
</dbReference>
<accession>A0ABW5NM02</accession>